<dbReference type="Pfam" id="PF00743">
    <property type="entry name" value="FMO-like"/>
    <property type="match status" value="1"/>
</dbReference>
<keyword evidence="3" id="KW-0274">FAD</keyword>
<keyword evidence="4" id="KW-0560">Oxidoreductase</keyword>
<evidence type="ECO:0000256" key="1">
    <source>
        <dbReference type="ARBA" id="ARBA00010139"/>
    </source>
</evidence>
<sequence length="647" mass="72733">MRNPHAGQPFTTSDDEIADALCDVSIPTLMLSLVHMSGNPDLIRGNLRPAGLFLNEVQGYMSEPDKAAVRRLALDVIRDYRDRGCPEPEPIGPELLKEMMEWLVCEPVPNEYVPMVLEEMELDGRDGRAPDGPHAAGVDREARAAFPVIVIGCGESGLLAGIRLREAGIPFTIVERSGGPGGTWHHNTYPGARVDVGNHFYCYSFEPSDEWTHFFAEQPELRAYFERVMDRHGIREHVRWHTEVTSARWDEATATWTVSTRDRQGRVEELTARAVISAVGQLNRPKLPDIPGMASFGGPSFHSAEWDHDVPLDGRRVAMIGAGASGFQIAPAIADDVAHLTVFQRTAQWMFPNPNYHAAVGPGKRWALRHLPFYGRWYRFLLFWPGCDKGLDAARVDPDFPDQQRAVSEINEITRVMFTEWITSQLDGDEALAAKVVPDYPATGKRTLQDNGSWLRTLTRDDVDLVRTPIARIDPDAVVTTDGVRHPVDVIVYATGFHANRMLWPMTILGTDGVDLESRWGQRPFAHLGITVPGFPNLFCMYGPGTNLASGGSLIFHSECQMRYITQCLTHLADHGARSMEPRQEVCDEWVRRSQAEMRTLVWAHPSIEHSFYKNDDGEVYGLSPWRLVDYWTWTRTPDPSDFVIRV</sequence>
<dbReference type="PANTHER" id="PTHR42877:SF4">
    <property type="entry name" value="FAD_NAD(P)-BINDING DOMAIN-CONTAINING PROTEIN-RELATED"/>
    <property type="match status" value="1"/>
</dbReference>
<evidence type="ECO:0000256" key="3">
    <source>
        <dbReference type="ARBA" id="ARBA00022827"/>
    </source>
</evidence>
<proteinExistence type="inferred from homology"/>
<evidence type="ECO:0000313" key="6">
    <source>
        <dbReference type="Proteomes" id="UP000178953"/>
    </source>
</evidence>
<accession>A0A1E8Q748</accession>
<evidence type="ECO:0000256" key="2">
    <source>
        <dbReference type="ARBA" id="ARBA00022630"/>
    </source>
</evidence>
<reference evidence="5 6" key="1">
    <citation type="submission" date="2016-09" db="EMBL/GenBank/DDBJ databases">
        <title>genome sequence of Mycobacterium sp. 739 SCH.</title>
        <authorList>
            <person name="Greninger A.L."/>
            <person name="Qin X."/>
            <person name="Jerome K."/>
            <person name="Vora S."/>
            <person name="Quinn K."/>
        </authorList>
    </citation>
    <scope>NUCLEOTIDE SEQUENCE [LARGE SCALE GENOMIC DNA]</scope>
    <source>
        <strain evidence="5 6">SCH</strain>
    </source>
</reference>
<dbReference type="SUPFAM" id="SSF51905">
    <property type="entry name" value="FAD/NAD(P)-binding domain"/>
    <property type="match status" value="2"/>
</dbReference>
<gene>
    <name evidence="5" type="ORF">BEL07_11445</name>
</gene>
<evidence type="ECO:0000256" key="4">
    <source>
        <dbReference type="ARBA" id="ARBA00023002"/>
    </source>
</evidence>
<keyword evidence="5" id="KW-0503">Monooxygenase</keyword>
<dbReference type="RefSeq" id="WP_070353220.1">
    <property type="nucleotide sequence ID" value="NZ_CP043474.1"/>
</dbReference>
<dbReference type="OrthoDB" id="5168853at2"/>
<dbReference type="Gene3D" id="3.50.50.60">
    <property type="entry name" value="FAD/NAD(P)-binding domain"/>
    <property type="match status" value="2"/>
</dbReference>
<dbReference type="PRINTS" id="PR00411">
    <property type="entry name" value="PNDRDTASEI"/>
</dbReference>
<evidence type="ECO:0000313" key="5">
    <source>
        <dbReference type="EMBL" id="OFJ53674.1"/>
    </source>
</evidence>
<keyword evidence="6" id="KW-1185">Reference proteome</keyword>
<dbReference type="GO" id="GO:0050661">
    <property type="term" value="F:NADP binding"/>
    <property type="evidence" value="ECO:0007669"/>
    <property type="project" value="InterPro"/>
</dbReference>
<dbReference type="GO" id="GO:0050660">
    <property type="term" value="F:flavin adenine dinucleotide binding"/>
    <property type="evidence" value="ECO:0007669"/>
    <property type="project" value="InterPro"/>
</dbReference>
<dbReference type="PANTHER" id="PTHR42877">
    <property type="entry name" value="L-ORNITHINE N(5)-MONOOXYGENASE-RELATED"/>
    <property type="match status" value="1"/>
</dbReference>
<comment type="caution">
    <text evidence="5">The sequence shown here is derived from an EMBL/GenBank/DDBJ whole genome shotgun (WGS) entry which is preliminary data.</text>
</comment>
<dbReference type="Proteomes" id="UP000178953">
    <property type="component" value="Unassembled WGS sequence"/>
</dbReference>
<protein>
    <submittedName>
        <fullName evidence="5">4-hydroxyacetophenone monooxygenase</fullName>
    </submittedName>
</protein>
<name>A0A1E8Q748_9MYCO</name>
<dbReference type="InterPro" id="IPR051209">
    <property type="entry name" value="FAD-bind_Monooxygenase_sf"/>
</dbReference>
<dbReference type="PRINTS" id="PR00368">
    <property type="entry name" value="FADPNR"/>
</dbReference>
<comment type="similarity">
    <text evidence="1">Belongs to the FAD-binding monooxygenase family.</text>
</comment>
<dbReference type="InterPro" id="IPR020946">
    <property type="entry name" value="Flavin_mOase-like"/>
</dbReference>
<organism evidence="5 6">
    <name type="scientific">Mycolicibacterium grossiae</name>
    <dbReference type="NCBI Taxonomy" id="1552759"/>
    <lineage>
        <taxon>Bacteria</taxon>
        <taxon>Bacillati</taxon>
        <taxon>Actinomycetota</taxon>
        <taxon>Actinomycetes</taxon>
        <taxon>Mycobacteriales</taxon>
        <taxon>Mycobacteriaceae</taxon>
        <taxon>Mycolicibacterium</taxon>
    </lineage>
</organism>
<dbReference type="InterPro" id="IPR036188">
    <property type="entry name" value="FAD/NAD-bd_sf"/>
</dbReference>
<dbReference type="AlphaFoldDB" id="A0A1E8Q748"/>
<keyword evidence="2" id="KW-0285">Flavoprotein</keyword>
<dbReference type="EMBL" id="MCHX01000022">
    <property type="protein sequence ID" value="OFJ53674.1"/>
    <property type="molecule type" value="Genomic_DNA"/>
</dbReference>
<dbReference type="GO" id="GO:0004499">
    <property type="term" value="F:N,N-dimethylaniline monooxygenase activity"/>
    <property type="evidence" value="ECO:0007669"/>
    <property type="project" value="InterPro"/>
</dbReference>